<reference evidence="2" key="1">
    <citation type="journal article" date="2014" name="Proc. Natl. Acad. Sci. U.S.A.">
        <title>Extensive sampling of basidiomycete genomes demonstrates inadequacy of the white-rot/brown-rot paradigm for wood decay fungi.</title>
        <authorList>
            <person name="Riley R."/>
            <person name="Salamov A.A."/>
            <person name="Brown D.W."/>
            <person name="Nagy L.G."/>
            <person name="Floudas D."/>
            <person name="Held B.W."/>
            <person name="Levasseur A."/>
            <person name="Lombard V."/>
            <person name="Morin E."/>
            <person name="Otillar R."/>
            <person name="Lindquist E.A."/>
            <person name="Sun H."/>
            <person name="LaButti K.M."/>
            <person name="Schmutz J."/>
            <person name="Jabbour D."/>
            <person name="Luo H."/>
            <person name="Baker S.E."/>
            <person name="Pisabarro A.G."/>
            <person name="Walton J.D."/>
            <person name="Blanchette R.A."/>
            <person name="Henrissat B."/>
            <person name="Martin F."/>
            <person name="Cullen D."/>
            <person name="Hibbett D.S."/>
            <person name="Grigoriev I.V."/>
        </authorList>
    </citation>
    <scope>NUCLEOTIDE SEQUENCE [LARGE SCALE GENOMIC DNA]</scope>
    <source>
        <strain evidence="2">MUCL 33604</strain>
    </source>
</reference>
<dbReference type="Proteomes" id="UP000027265">
    <property type="component" value="Unassembled WGS sequence"/>
</dbReference>
<sequence length="502" mass="57042">MLASLSSLPPELYTAIFNQAEPEHLQSTVLALSRTLPTHPVPVYHIFECIRLHQPQRVVQLERRLRTGLDERLWVKEFSLESWIVDPDVLINLIKPLPNLCRLSLFIGPSWGPDHLDDLFDGSRWPELRFLSLKFKPYVQKATYLQFMKGAYFDGALDALSKWPESKIQTISIVQDPLDPAIAKKQTFAQPLVFFHLDPFTRLVRSPYLRSASHFRLRVPSRQVARYLHALPGSLPRLEILDLSTCNVNESDVVSILGRFTMLRHLVLDNCGVIRGELREGQWSDFGKSCATAAVKRAKDREKKLKTWLEITHARTAGDVDANIRLQGGQVPTKAPKRGRRGLATATISLRASPPRDAVPLPIPVVNDLRAGGKIPKIRILPSYPSLLSFTTTVRLEDRRDVARAEFEKGWTEGLAQVASIRTRLRQSAMNGVRVMKFLEDEQCMFEEGLEDLDDVEEEDWEVDIEKLKHPSLCLAGPDRQAEHFDGCGHYAAWGIWRDIVE</sequence>
<dbReference type="OrthoDB" id="3353982at2759"/>
<accession>A0A067Q7X5</accession>
<gene>
    <name evidence="1" type="ORF">JAAARDRAFT_29150</name>
</gene>
<dbReference type="InParanoid" id="A0A067Q7X5"/>
<evidence type="ECO:0000313" key="2">
    <source>
        <dbReference type="Proteomes" id="UP000027265"/>
    </source>
</evidence>
<proteinExistence type="predicted"/>
<dbReference type="EMBL" id="KL197710">
    <property type="protein sequence ID" value="KDQ63148.1"/>
    <property type="molecule type" value="Genomic_DNA"/>
</dbReference>
<dbReference type="AlphaFoldDB" id="A0A067Q7X5"/>
<evidence type="ECO:0000313" key="1">
    <source>
        <dbReference type="EMBL" id="KDQ63148.1"/>
    </source>
</evidence>
<dbReference type="Gene3D" id="3.80.10.10">
    <property type="entry name" value="Ribonuclease Inhibitor"/>
    <property type="match status" value="1"/>
</dbReference>
<dbReference type="HOGENOM" id="CLU_037355_0_0_1"/>
<evidence type="ECO:0008006" key="3">
    <source>
        <dbReference type="Google" id="ProtNLM"/>
    </source>
</evidence>
<organism evidence="1 2">
    <name type="scientific">Jaapia argillacea MUCL 33604</name>
    <dbReference type="NCBI Taxonomy" id="933084"/>
    <lineage>
        <taxon>Eukaryota</taxon>
        <taxon>Fungi</taxon>
        <taxon>Dikarya</taxon>
        <taxon>Basidiomycota</taxon>
        <taxon>Agaricomycotina</taxon>
        <taxon>Agaricomycetes</taxon>
        <taxon>Agaricomycetidae</taxon>
        <taxon>Jaapiales</taxon>
        <taxon>Jaapiaceae</taxon>
        <taxon>Jaapia</taxon>
    </lineage>
</organism>
<dbReference type="SUPFAM" id="SSF52047">
    <property type="entry name" value="RNI-like"/>
    <property type="match status" value="1"/>
</dbReference>
<name>A0A067Q7X5_9AGAM</name>
<dbReference type="InterPro" id="IPR032675">
    <property type="entry name" value="LRR_dom_sf"/>
</dbReference>
<protein>
    <recommendedName>
        <fullName evidence="3">F-box domain-containing protein</fullName>
    </recommendedName>
</protein>
<keyword evidence="2" id="KW-1185">Reference proteome</keyword>